<dbReference type="PANTHER" id="PTHR33127:SF97">
    <property type="entry name" value="OS08G0448300 PROTEIN"/>
    <property type="match status" value="1"/>
</dbReference>
<dbReference type="AlphaFoldDB" id="A0ABC9BQK8"/>
<gene>
    <name evidence="4" type="ORF">URODEC1_LOCUS67772</name>
</gene>
<dbReference type="InterPro" id="IPR011043">
    <property type="entry name" value="Gal_Oxase/kelch_b-propeller"/>
</dbReference>
<evidence type="ECO:0000313" key="5">
    <source>
        <dbReference type="Proteomes" id="UP001497457"/>
    </source>
</evidence>
<evidence type="ECO:0000259" key="3">
    <source>
        <dbReference type="Pfam" id="PF03478"/>
    </source>
</evidence>
<reference evidence="5" key="1">
    <citation type="submission" date="2024-06" db="EMBL/GenBank/DDBJ databases">
        <authorList>
            <person name="Ryan C."/>
        </authorList>
    </citation>
    <scope>NUCLEOTIDE SEQUENCE [LARGE SCALE GENOMIC DNA]</scope>
</reference>
<dbReference type="Proteomes" id="UP001497457">
    <property type="component" value="Chromosome 27b"/>
</dbReference>
<dbReference type="Pfam" id="PF00646">
    <property type="entry name" value="F-box"/>
    <property type="match status" value="1"/>
</dbReference>
<dbReference type="InterPro" id="IPR005174">
    <property type="entry name" value="KIB1-4_b-propeller"/>
</dbReference>
<name>A0ABC9BQK8_9POAL</name>
<organism evidence="4 5">
    <name type="scientific">Urochloa decumbens</name>
    <dbReference type="NCBI Taxonomy" id="240449"/>
    <lineage>
        <taxon>Eukaryota</taxon>
        <taxon>Viridiplantae</taxon>
        <taxon>Streptophyta</taxon>
        <taxon>Embryophyta</taxon>
        <taxon>Tracheophyta</taxon>
        <taxon>Spermatophyta</taxon>
        <taxon>Magnoliopsida</taxon>
        <taxon>Liliopsida</taxon>
        <taxon>Poales</taxon>
        <taxon>Poaceae</taxon>
        <taxon>PACMAD clade</taxon>
        <taxon>Panicoideae</taxon>
        <taxon>Panicodae</taxon>
        <taxon>Paniceae</taxon>
        <taxon>Melinidinae</taxon>
        <taxon>Urochloa</taxon>
    </lineage>
</organism>
<dbReference type="PANTHER" id="PTHR33127">
    <property type="entry name" value="TRANSMEMBRANE PROTEIN"/>
    <property type="match status" value="1"/>
</dbReference>
<feature type="region of interest" description="Disordered" evidence="1">
    <location>
        <begin position="363"/>
        <end position="384"/>
    </location>
</feature>
<sequence>MEYSPIRVQCTTRIGFPKKTTSIAQVGLMEIGNSSTLPSGFGTRPWLIQTHGSRKVGQTLVDMPSRSLHEVIIPELQGKICLGSVYDGTWLMMVDEATNDCSLLSVASRRRPKIPLPQLPPTTDYKGATCGVIGSPSPPAANFTVVIAGDGESEENFLLCCRSGDEEWTDLTAGDGHATFSGTIVSHAGKLYAGNLIVMDDDAAGGGAVRSQFLSTVGKAVAMNGSTARHLLVSSGDLFSVLIKYQGRPYDGSLIRMAVRRLDLSDLVWRRVESIGSDRVFLLSGDYGFSCSAAAAGMQGNCVYHVWSSCDCERLYKFCLDDMTKSFHRILPKPTDPCCRAYWVVPDDIQDSEFVGQALLSAPSPNEATSPIDFNNHPEEQSKDISLPPWQDLQLELLELVASNLSLVDRIRFPAVCKSWSKISNPIGQAKVWPWLMHISKQDGECKMFDPLRGERYTLQVKRFRTESDPHLLRSSKDGWVIASAALDNNDIFVINPFTQDIVKPPMFEWYYRFHGITFSSVPSSPDSVIFGVVGSLDGKYVSVETWRPGEDMWTEFESEHQEAPFHVADNNPIYFRGKFYCLGRKGNLAVFDPGDNTWTMLDKPEPVHAELQVFDEDHEGARFCYLVELGGGLISVFMRNADEPPRVFKLDEMKMAWIEVEDIGGAALFVDYRASFGLVSPGAGNGNRIYFPSYSEDRKHAAFYDMETKVYRPTFYGVKEPLNCVWVVPNLQ</sequence>
<accession>A0ABC9BQK8</accession>
<evidence type="ECO:0008006" key="6">
    <source>
        <dbReference type="Google" id="ProtNLM"/>
    </source>
</evidence>
<dbReference type="EMBL" id="OZ075137">
    <property type="protein sequence ID" value="CAL5005949.1"/>
    <property type="molecule type" value="Genomic_DNA"/>
</dbReference>
<keyword evidence="5" id="KW-1185">Reference proteome</keyword>
<feature type="compositionally biased region" description="Polar residues" evidence="1">
    <location>
        <begin position="363"/>
        <end position="373"/>
    </location>
</feature>
<feature type="domain" description="KIB1-4 beta-propeller" evidence="3">
    <location>
        <begin position="457"/>
        <end position="702"/>
    </location>
</feature>
<dbReference type="Pfam" id="PF03478">
    <property type="entry name" value="Beta-prop_KIB1-4"/>
    <property type="match status" value="2"/>
</dbReference>
<evidence type="ECO:0000256" key="1">
    <source>
        <dbReference type="SAM" id="MobiDB-lite"/>
    </source>
</evidence>
<feature type="domain" description="KIB1-4 beta-propeller" evidence="3">
    <location>
        <begin position="61"/>
        <end position="311"/>
    </location>
</feature>
<protein>
    <recommendedName>
        <fullName evidence="6">F-box domain-containing protein</fullName>
    </recommendedName>
</protein>
<evidence type="ECO:0000313" key="4">
    <source>
        <dbReference type="EMBL" id="CAL5005949.1"/>
    </source>
</evidence>
<dbReference type="SUPFAM" id="SSF50965">
    <property type="entry name" value="Galactose oxidase, central domain"/>
    <property type="match status" value="1"/>
</dbReference>
<evidence type="ECO:0000259" key="2">
    <source>
        <dbReference type="Pfam" id="PF00646"/>
    </source>
</evidence>
<reference evidence="4 5" key="2">
    <citation type="submission" date="2024-10" db="EMBL/GenBank/DDBJ databases">
        <authorList>
            <person name="Ryan C."/>
        </authorList>
    </citation>
    <scope>NUCLEOTIDE SEQUENCE [LARGE SCALE GENOMIC DNA]</scope>
</reference>
<dbReference type="Gene3D" id="1.20.1280.50">
    <property type="match status" value="1"/>
</dbReference>
<proteinExistence type="predicted"/>
<dbReference type="InterPro" id="IPR036047">
    <property type="entry name" value="F-box-like_dom_sf"/>
</dbReference>
<dbReference type="SUPFAM" id="SSF81383">
    <property type="entry name" value="F-box domain"/>
    <property type="match status" value="1"/>
</dbReference>
<feature type="domain" description="F-box" evidence="2">
    <location>
        <begin position="390"/>
        <end position="424"/>
    </location>
</feature>
<dbReference type="InterPro" id="IPR001810">
    <property type="entry name" value="F-box_dom"/>
</dbReference>